<reference evidence="2 3" key="1">
    <citation type="submission" date="2023-09" db="EMBL/GenBank/DDBJ databases">
        <authorList>
            <person name="Wang M."/>
        </authorList>
    </citation>
    <scope>NUCLEOTIDE SEQUENCE [LARGE SCALE GENOMIC DNA]</scope>
    <source>
        <strain evidence="2">GT-2023</strain>
        <tissue evidence="2">Liver</tissue>
    </source>
</reference>
<comment type="caution">
    <text evidence="2">The sequence shown here is derived from an EMBL/GenBank/DDBJ whole genome shotgun (WGS) entry which is preliminary data.</text>
</comment>
<sequence>MPVREECRGSAAGCGVHRGAEGGETGRSPLGFVNSPSAKHEGGLRPQLGVWMMSRLGHRILLSPPDLTHAPDIFLFSTGMLDSSISAKMVPAHFSTTQRTATIYF</sequence>
<evidence type="ECO:0000313" key="3">
    <source>
        <dbReference type="Proteomes" id="UP001558613"/>
    </source>
</evidence>
<keyword evidence="3" id="KW-1185">Reference proteome</keyword>
<evidence type="ECO:0000256" key="1">
    <source>
        <dbReference type="SAM" id="MobiDB-lite"/>
    </source>
</evidence>
<proteinExistence type="predicted"/>
<feature type="region of interest" description="Disordered" evidence="1">
    <location>
        <begin position="1"/>
        <end position="31"/>
    </location>
</feature>
<protein>
    <submittedName>
        <fullName evidence="2">Uncharacterized protein</fullName>
    </submittedName>
</protein>
<evidence type="ECO:0000313" key="2">
    <source>
        <dbReference type="EMBL" id="KAL1255997.1"/>
    </source>
</evidence>
<dbReference type="EMBL" id="JAYMGO010000019">
    <property type="protein sequence ID" value="KAL1255997.1"/>
    <property type="molecule type" value="Genomic_DNA"/>
</dbReference>
<gene>
    <name evidence="2" type="ORF">QQF64_014058</name>
</gene>
<name>A0ABR3LSW5_9TELE</name>
<dbReference type="Proteomes" id="UP001558613">
    <property type="component" value="Unassembled WGS sequence"/>
</dbReference>
<organism evidence="2 3">
    <name type="scientific">Cirrhinus molitorella</name>
    <name type="common">mud carp</name>
    <dbReference type="NCBI Taxonomy" id="172907"/>
    <lineage>
        <taxon>Eukaryota</taxon>
        <taxon>Metazoa</taxon>
        <taxon>Chordata</taxon>
        <taxon>Craniata</taxon>
        <taxon>Vertebrata</taxon>
        <taxon>Euteleostomi</taxon>
        <taxon>Actinopterygii</taxon>
        <taxon>Neopterygii</taxon>
        <taxon>Teleostei</taxon>
        <taxon>Ostariophysi</taxon>
        <taxon>Cypriniformes</taxon>
        <taxon>Cyprinidae</taxon>
        <taxon>Labeoninae</taxon>
        <taxon>Labeonini</taxon>
        <taxon>Cirrhinus</taxon>
    </lineage>
</organism>
<accession>A0ABR3LSW5</accession>